<keyword evidence="3" id="KW-0175">Coiled coil</keyword>
<comment type="similarity">
    <text evidence="1 5">Belongs to the FliD family.</text>
</comment>
<gene>
    <name evidence="9" type="primary">fliD</name>
    <name evidence="9" type="ORF">MGA5115_00431</name>
    <name evidence="10" type="ORF">MGA5116_01992</name>
</gene>
<dbReference type="InterPro" id="IPR040026">
    <property type="entry name" value="FliD"/>
</dbReference>
<evidence type="ECO:0000313" key="11">
    <source>
        <dbReference type="Proteomes" id="UP000092840"/>
    </source>
</evidence>
<proteinExistence type="inferred from homology"/>
<dbReference type="OrthoDB" id="5980200at2"/>
<dbReference type="Proteomes" id="UP000092871">
    <property type="component" value="Unassembled WGS sequence"/>
</dbReference>
<keyword evidence="9" id="KW-0969">Cilium</keyword>
<feature type="compositionally biased region" description="Polar residues" evidence="6">
    <location>
        <begin position="72"/>
        <end position="81"/>
    </location>
</feature>
<comment type="subunit">
    <text evidence="2 5">Homopentamer.</text>
</comment>
<accession>A0A1C3JMK1</accession>
<reference evidence="10 11" key="2">
    <citation type="submission" date="2016-06" db="EMBL/GenBank/DDBJ databases">
        <authorList>
            <person name="Rodrigo-Torres L."/>
            <person name="Arahal D.R."/>
        </authorList>
    </citation>
    <scope>NUCLEOTIDE SEQUENCE [LARGE SCALE GENOMIC DNA]</scope>
    <source>
        <strain evidence="10 11">CECT 5116</strain>
    </source>
</reference>
<evidence type="ECO:0000313" key="12">
    <source>
        <dbReference type="Proteomes" id="UP000092871"/>
    </source>
</evidence>
<dbReference type="AlphaFoldDB" id="A0A1C3JMK1"/>
<keyword evidence="9" id="KW-0282">Flagellum</keyword>
<comment type="subcellular location">
    <subcellularLocation>
        <location evidence="5">Secreted</location>
    </subcellularLocation>
    <subcellularLocation>
        <location evidence="5">Bacterial flagellum</location>
    </subcellularLocation>
</comment>
<dbReference type="GO" id="GO:0005576">
    <property type="term" value="C:extracellular region"/>
    <property type="evidence" value="ECO:0007669"/>
    <property type="project" value="UniProtKB-SubCell"/>
</dbReference>
<dbReference type="Pfam" id="PF02465">
    <property type="entry name" value="FliD_N"/>
    <property type="match status" value="1"/>
</dbReference>
<organism evidence="9 12">
    <name type="scientific">Marinomonas gallaica</name>
    <dbReference type="NCBI Taxonomy" id="1806667"/>
    <lineage>
        <taxon>Bacteria</taxon>
        <taxon>Pseudomonadati</taxon>
        <taxon>Pseudomonadota</taxon>
        <taxon>Gammaproteobacteria</taxon>
        <taxon>Oceanospirillales</taxon>
        <taxon>Oceanospirillaceae</taxon>
        <taxon>Marinomonas</taxon>
    </lineage>
</organism>
<sequence length="463" mass="48512">MSVTSLGVGSGLDLESLVKNMVSVQRDTKVAAYNDKVKDFQAEVSAYGTIKSALESFEDAVEKLSDESLFTGRTATTTQPESGDIVSVTSDSSSSNGSYNISVSQLAQGSRSVSAAGSFSTPDDVVTAVGGDMTFTAGSETFTINVAADTTLSELREQINDASENFGVSANLVDNGNGDVYLTLNSDVTGTGNDLAVSNTDASLDSVSSVATGAGPAGLSIAAGSEALDAIIEVDGITINSTSNTFEGAVSGLTIKALAKSQDDGTGNPETAKTTVDFDTNTVKETLESFIESYNALLTKFDSYTATGAVLNGSSLIRGLESSLNADLMTTFSDSGALSSIFDLGIEMDDNSFLSLDTTKFDEAMDESYDDVATLFSAENGLASIMEDYLSNFTGSGGLLKDMSTSSQDSVDKTKDQLENYEYRMDLYEQQLRDKFTTLDGLLASMSSNGNYLITQLSNLNNS</sequence>
<dbReference type="InterPro" id="IPR010809">
    <property type="entry name" value="FliD_C"/>
</dbReference>
<keyword evidence="5" id="KW-0964">Secreted</keyword>
<feature type="domain" description="Flagellar hook-associated protein 2 N-terminal" evidence="7">
    <location>
        <begin position="10"/>
        <end position="109"/>
    </location>
</feature>
<evidence type="ECO:0000259" key="8">
    <source>
        <dbReference type="Pfam" id="PF07195"/>
    </source>
</evidence>
<comment type="function">
    <text evidence="5">Required for morphogenesis and for the elongation of the flagellar filament by facilitating polymerization of the flagellin monomers at the tip of growing filament. Forms a capping structure, which prevents flagellin subunits (transported through the central channel of the flagellum) from leaking out without polymerization at the distal end.</text>
</comment>
<dbReference type="Pfam" id="PF07195">
    <property type="entry name" value="FliD_C"/>
    <property type="match status" value="1"/>
</dbReference>
<keyword evidence="11" id="KW-1185">Reference proteome</keyword>
<reference evidence="9 12" key="1">
    <citation type="submission" date="2016-06" db="EMBL/GenBank/DDBJ databases">
        <authorList>
            <person name="Kjaerup R.B."/>
            <person name="Dalgaard T.S."/>
            <person name="Juul-Madsen H.R."/>
        </authorList>
    </citation>
    <scope>NUCLEOTIDE SEQUENCE [LARGE SCALE GENOMIC DNA]</scope>
    <source>
        <strain evidence="9 12">CECT 5115</strain>
    </source>
</reference>
<evidence type="ECO:0000256" key="1">
    <source>
        <dbReference type="ARBA" id="ARBA00009764"/>
    </source>
</evidence>
<protein>
    <recommendedName>
        <fullName evidence="5">Flagellar hook-associated protein 2</fullName>
        <shortName evidence="5">HAP2</shortName>
    </recommendedName>
    <alternativeName>
        <fullName evidence="5">Flagellar cap protein</fullName>
    </alternativeName>
</protein>
<feature type="domain" description="Flagellar hook-associated protein 2 C-terminal" evidence="8">
    <location>
        <begin position="227"/>
        <end position="447"/>
    </location>
</feature>
<dbReference type="GO" id="GO:0009424">
    <property type="term" value="C:bacterial-type flagellum hook"/>
    <property type="evidence" value="ECO:0007669"/>
    <property type="project" value="UniProtKB-UniRule"/>
</dbReference>
<dbReference type="PANTHER" id="PTHR30288">
    <property type="entry name" value="FLAGELLAR CAP/ASSEMBLY PROTEIN FLID"/>
    <property type="match status" value="1"/>
</dbReference>
<dbReference type="GO" id="GO:0071973">
    <property type="term" value="P:bacterial-type flagellum-dependent cell motility"/>
    <property type="evidence" value="ECO:0007669"/>
    <property type="project" value="TreeGrafter"/>
</dbReference>
<dbReference type="InterPro" id="IPR010810">
    <property type="entry name" value="Flagellin_hook_IN_motif"/>
</dbReference>
<dbReference type="PANTHER" id="PTHR30288:SF0">
    <property type="entry name" value="FLAGELLAR HOOK-ASSOCIATED PROTEIN 2"/>
    <property type="match status" value="1"/>
</dbReference>
<feature type="compositionally biased region" description="Low complexity" evidence="6">
    <location>
        <begin position="82"/>
        <end position="97"/>
    </location>
</feature>
<evidence type="ECO:0000256" key="3">
    <source>
        <dbReference type="ARBA" id="ARBA00023054"/>
    </source>
</evidence>
<evidence type="ECO:0000256" key="2">
    <source>
        <dbReference type="ARBA" id="ARBA00011255"/>
    </source>
</evidence>
<evidence type="ECO:0000313" key="9">
    <source>
        <dbReference type="EMBL" id="SBT16351.1"/>
    </source>
</evidence>
<dbReference type="Proteomes" id="UP000092840">
    <property type="component" value="Unassembled WGS sequence"/>
</dbReference>
<dbReference type="RefSeq" id="WP_067031109.1">
    <property type="nucleotide sequence ID" value="NZ_FLRA01000002.1"/>
</dbReference>
<evidence type="ECO:0000256" key="5">
    <source>
        <dbReference type="RuleBase" id="RU362066"/>
    </source>
</evidence>
<dbReference type="EMBL" id="FLRA01000002">
    <property type="protein sequence ID" value="SBT16351.1"/>
    <property type="molecule type" value="Genomic_DNA"/>
</dbReference>
<keyword evidence="4 5" id="KW-0975">Bacterial flagellum</keyword>
<dbReference type="Pfam" id="PF07196">
    <property type="entry name" value="Flagellin_IN"/>
    <property type="match status" value="1"/>
</dbReference>
<dbReference type="InterPro" id="IPR003481">
    <property type="entry name" value="FliD_N"/>
</dbReference>
<dbReference type="EMBL" id="FLRB01000012">
    <property type="protein sequence ID" value="SBT21399.1"/>
    <property type="molecule type" value="Genomic_DNA"/>
</dbReference>
<dbReference type="GO" id="GO:0009421">
    <property type="term" value="C:bacterial-type flagellum filament cap"/>
    <property type="evidence" value="ECO:0007669"/>
    <property type="project" value="InterPro"/>
</dbReference>
<evidence type="ECO:0000259" key="7">
    <source>
        <dbReference type="Pfam" id="PF02465"/>
    </source>
</evidence>
<dbReference type="GO" id="GO:0007155">
    <property type="term" value="P:cell adhesion"/>
    <property type="evidence" value="ECO:0007669"/>
    <property type="project" value="InterPro"/>
</dbReference>
<evidence type="ECO:0000256" key="4">
    <source>
        <dbReference type="ARBA" id="ARBA00023143"/>
    </source>
</evidence>
<feature type="region of interest" description="Disordered" evidence="6">
    <location>
        <begin position="72"/>
        <end position="97"/>
    </location>
</feature>
<evidence type="ECO:0000256" key="6">
    <source>
        <dbReference type="SAM" id="MobiDB-lite"/>
    </source>
</evidence>
<name>A0A1C3JMK1_9GAMM</name>
<evidence type="ECO:0000313" key="10">
    <source>
        <dbReference type="EMBL" id="SBT21399.1"/>
    </source>
</evidence>
<keyword evidence="9" id="KW-0966">Cell projection</keyword>